<name>A0A1I2BUY0_9BACT</name>
<dbReference type="PANTHER" id="PTHR31435">
    <property type="entry name" value="PROTEIN NATD1"/>
    <property type="match status" value="1"/>
</dbReference>
<dbReference type="AlphaFoldDB" id="A0A1I2BUY0"/>
<dbReference type="RefSeq" id="WP_093832079.1">
    <property type="nucleotide sequence ID" value="NZ_FOLQ01000016.1"/>
</dbReference>
<feature type="domain" description="N-acetyltransferase" evidence="1">
    <location>
        <begin position="6"/>
        <end position="93"/>
    </location>
</feature>
<keyword evidence="3" id="KW-1185">Reference proteome</keyword>
<evidence type="ECO:0000313" key="2">
    <source>
        <dbReference type="EMBL" id="SFE59881.1"/>
    </source>
</evidence>
<dbReference type="SUPFAM" id="SSF55729">
    <property type="entry name" value="Acyl-CoA N-acyltransferases (Nat)"/>
    <property type="match status" value="1"/>
</dbReference>
<dbReference type="Gene3D" id="3.40.630.30">
    <property type="match status" value="1"/>
</dbReference>
<dbReference type="InterPro" id="IPR016181">
    <property type="entry name" value="Acyl_CoA_acyltransferase"/>
</dbReference>
<dbReference type="PANTHER" id="PTHR31435:SF10">
    <property type="entry name" value="BSR4717 PROTEIN"/>
    <property type="match status" value="1"/>
</dbReference>
<gene>
    <name evidence="2" type="ORF">SAMN05216167_11616</name>
</gene>
<proteinExistence type="predicted"/>
<dbReference type="Pfam" id="PF14542">
    <property type="entry name" value="Acetyltransf_CG"/>
    <property type="match status" value="1"/>
</dbReference>
<dbReference type="OrthoDB" id="9793389at2"/>
<organism evidence="2 3">
    <name type="scientific">Spirosoma endophyticum</name>
    <dbReference type="NCBI Taxonomy" id="662367"/>
    <lineage>
        <taxon>Bacteria</taxon>
        <taxon>Pseudomonadati</taxon>
        <taxon>Bacteroidota</taxon>
        <taxon>Cytophagia</taxon>
        <taxon>Cytophagales</taxon>
        <taxon>Cytophagaceae</taxon>
        <taxon>Spirosoma</taxon>
    </lineage>
</organism>
<dbReference type="InterPro" id="IPR031165">
    <property type="entry name" value="GNAT_YJDJ"/>
</dbReference>
<accession>A0A1I2BUY0</accession>
<dbReference type="EMBL" id="FOLQ01000016">
    <property type="protein sequence ID" value="SFE59881.1"/>
    <property type="molecule type" value="Genomic_DNA"/>
</dbReference>
<evidence type="ECO:0000259" key="1">
    <source>
        <dbReference type="PROSITE" id="PS51729"/>
    </source>
</evidence>
<sequence length="94" mass="10652">MDIQHKDNGQKGLFYVAVDGKTEAEMTYVWSGDQRIIIDHTGVSEALKGRNVGKQLVHAAVLFAREKQLKILPLCPFARAVFNKVPDYQDVLFY</sequence>
<dbReference type="InterPro" id="IPR045057">
    <property type="entry name" value="Gcn5-rel_NAT"/>
</dbReference>
<protein>
    <recommendedName>
        <fullName evidence="1">N-acetyltransferase domain-containing protein</fullName>
    </recommendedName>
</protein>
<dbReference type="STRING" id="662367.SAMN05216167_11616"/>
<dbReference type="Proteomes" id="UP000198598">
    <property type="component" value="Unassembled WGS sequence"/>
</dbReference>
<dbReference type="PROSITE" id="PS51729">
    <property type="entry name" value="GNAT_YJDJ"/>
    <property type="match status" value="1"/>
</dbReference>
<evidence type="ECO:0000313" key="3">
    <source>
        <dbReference type="Proteomes" id="UP000198598"/>
    </source>
</evidence>
<reference evidence="2 3" key="1">
    <citation type="submission" date="2016-10" db="EMBL/GenBank/DDBJ databases">
        <authorList>
            <person name="de Groot N.N."/>
        </authorList>
    </citation>
    <scope>NUCLEOTIDE SEQUENCE [LARGE SCALE GENOMIC DNA]</scope>
    <source>
        <strain evidence="2 3">DSM 26130</strain>
    </source>
</reference>